<dbReference type="GO" id="GO:0055085">
    <property type="term" value="P:transmembrane transport"/>
    <property type="evidence" value="ECO:0007669"/>
    <property type="project" value="InterPro"/>
</dbReference>
<feature type="transmembrane region" description="Helical" evidence="9">
    <location>
        <begin position="100"/>
        <end position="119"/>
    </location>
</feature>
<dbReference type="Pfam" id="PF03739">
    <property type="entry name" value="LptF_LptG"/>
    <property type="match status" value="1"/>
</dbReference>
<evidence type="ECO:0000256" key="7">
    <source>
        <dbReference type="ARBA" id="ARBA00023136"/>
    </source>
</evidence>
<feature type="transmembrane region" description="Helical" evidence="9">
    <location>
        <begin position="331"/>
        <end position="352"/>
    </location>
</feature>
<proteinExistence type="inferred from homology"/>
<protein>
    <submittedName>
        <fullName evidence="10">Predicted permease</fullName>
    </submittedName>
</protein>
<comment type="similarity">
    <text evidence="3">Belongs to the LptF/LptG family.</text>
</comment>
<feature type="transmembrane region" description="Helical" evidence="9">
    <location>
        <begin position="65"/>
        <end position="88"/>
    </location>
</feature>
<feature type="transmembrane region" description="Helical" evidence="9">
    <location>
        <begin position="12"/>
        <end position="31"/>
    </location>
</feature>
<dbReference type="InterPro" id="IPR005495">
    <property type="entry name" value="LptG/LptF_permease"/>
</dbReference>
<evidence type="ECO:0000256" key="6">
    <source>
        <dbReference type="ARBA" id="ARBA00022989"/>
    </source>
</evidence>
<dbReference type="EMBL" id="BBMR01000004">
    <property type="protein sequence ID" value="GAL19297.1"/>
    <property type="molecule type" value="Genomic_DNA"/>
</dbReference>
<dbReference type="GO" id="GO:0015920">
    <property type="term" value="P:lipopolysaccharide transport"/>
    <property type="evidence" value="ECO:0007669"/>
    <property type="project" value="TreeGrafter"/>
</dbReference>
<dbReference type="RefSeq" id="WP_042473178.1">
    <property type="nucleotide sequence ID" value="NZ_CP090438.1"/>
</dbReference>
<feature type="transmembrane region" description="Helical" evidence="9">
    <location>
        <begin position="275"/>
        <end position="294"/>
    </location>
</feature>
<reference evidence="10 11" key="2">
    <citation type="submission" date="2014-09" db="EMBL/GenBank/DDBJ databases">
        <authorList>
            <consortium name="NBRP consortium"/>
            <person name="Sawabe T."/>
            <person name="Meirelles P."/>
            <person name="Nakanishi M."/>
            <person name="Sayaka M."/>
            <person name="Hattori M."/>
            <person name="Ohkuma M."/>
        </authorList>
    </citation>
    <scope>NUCLEOTIDE SEQUENCE [LARGE SCALE GENOMIC DNA]</scope>
    <source>
        <strain evidence="11">JCM19235</strain>
    </source>
</reference>
<keyword evidence="11" id="KW-1185">Reference proteome</keyword>
<reference evidence="10 11" key="1">
    <citation type="submission" date="2014-09" db="EMBL/GenBank/DDBJ databases">
        <title>Vibrio maritimus JCM 19235. (C45) whole genome shotgun sequence.</title>
        <authorList>
            <person name="Sawabe T."/>
            <person name="Meirelles P."/>
            <person name="Nakanishi M."/>
            <person name="Sayaka M."/>
            <person name="Hattori M."/>
            <person name="Ohkuma M."/>
        </authorList>
    </citation>
    <scope>NUCLEOTIDE SEQUENCE [LARGE SCALE GENOMIC DNA]</scope>
    <source>
        <strain evidence="11">JCM19235</strain>
    </source>
</reference>
<evidence type="ECO:0000256" key="4">
    <source>
        <dbReference type="ARBA" id="ARBA00022475"/>
    </source>
</evidence>
<dbReference type="AlphaFoldDB" id="A0A090SIL0"/>
<dbReference type="STRING" id="990268.JCM19235_653"/>
<organism evidence="10 11">
    <name type="scientific">Vibrio maritimus</name>
    <dbReference type="NCBI Taxonomy" id="990268"/>
    <lineage>
        <taxon>Bacteria</taxon>
        <taxon>Pseudomonadati</taxon>
        <taxon>Pseudomonadota</taxon>
        <taxon>Gammaproteobacteria</taxon>
        <taxon>Vibrionales</taxon>
        <taxon>Vibrionaceae</taxon>
        <taxon>Vibrio</taxon>
    </lineage>
</organism>
<dbReference type="PANTHER" id="PTHR33529">
    <property type="entry name" value="SLR0882 PROTEIN-RELATED"/>
    <property type="match status" value="1"/>
</dbReference>
<evidence type="ECO:0000313" key="10">
    <source>
        <dbReference type="EMBL" id="GAL19297.1"/>
    </source>
</evidence>
<evidence type="ECO:0000256" key="8">
    <source>
        <dbReference type="ARBA" id="ARBA00026081"/>
    </source>
</evidence>
<keyword evidence="6 9" id="KW-1133">Transmembrane helix</keyword>
<dbReference type="GO" id="GO:0043190">
    <property type="term" value="C:ATP-binding cassette (ABC) transporter complex"/>
    <property type="evidence" value="ECO:0007669"/>
    <property type="project" value="InterPro"/>
</dbReference>
<feature type="transmembrane region" description="Helical" evidence="9">
    <location>
        <begin position="301"/>
        <end position="319"/>
    </location>
</feature>
<name>A0A090SIL0_9VIBR</name>
<keyword evidence="5 9" id="KW-0812">Transmembrane</keyword>
<keyword evidence="7 9" id="KW-0472">Membrane</keyword>
<dbReference type="Proteomes" id="UP000029228">
    <property type="component" value="Unassembled WGS sequence"/>
</dbReference>
<evidence type="ECO:0000256" key="9">
    <source>
        <dbReference type="SAM" id="Phobius"/>
    </source>
</evidence>
<gene>
    <name evidence="10" type="ORF">JCM19235_653</name>
</gene>
<dbReference type="PANTHER" id="PTHR33529:SF2">
    <property type="entry name" value="LIPOPOLYSACCHARIDE EXPORT SYSTEM PERMEASE PROTEIN LPTG"/>
    <property type="match status" value="1"/>
</dbReference>
<comment type="function">
    <text evidence="1">Part of the ABC transporter complex LptBFG involved in the translocation of lipopolysaccharide (LPS) from the inner membrane to the outer membrane.</text>
</comment>
<evidence type="ECO:0000313" key="11">
    <source>
        <dbReference type="Proteomes" id="UP000029228"/>
    </source>
</evidence>
<comment type="subunit">
    <text evidence="8">Component of the lipopolysaccharide transport and assembly complex. The LptBFG transporter is composed of two ATP-binding proteins (LptB) and two transmembrane proteins (LptF and LptG).</text>
</comment>
<evidence type="ECO:0000256" key="1">
    <source>
        <dbReference type="ARBA" id="ARBA00002265"/>
    </source>
</evidence>
<dbReference type="InterPro" id="IPR030923">
    <property type="entry name" value="LptG"/>
</dbReference>
<comment type="caution">
    <text evidence="10">The sequence shown here is derived from an EMBL/GenBank/DDBJ whole genome shotgun (WGS) entry which is preliminary data.</text>
</comment>
<dbReference type="NCBIfam" id="TIGR04408">
    <property type="entry name" value="LptG_lptG"/>
    <property type="match status" value="1"/>
</dbReference>
<keyword evidence="4" id="KW-1003">Cell membrane</keyword>
<comment type="subcellular location">
    <subcellularLocation>
        <location evidence="2">Cell membrane</location>
        <topology evidence="2">Multi-pass membrane protein</topology>
    </subcellularLocation>
</comment>
<evidence type="ECO:0000256" key="2">
    <source>
        <dbReference type="ARBA" id="ARBA00004651"/>
    </source>
</evidence>
<evidence type="ECO:0000256" key="5">
    <source>
        <dbReference type="ARBA" id="ARBA00022692"/>
    </source>
</evidence>
<accession>A0A090SIL0</accession>
<sequence length="356" mass="39127">MFRILDVYVGRTIITTILLVLSVFVGLSAVIKFVEQLRAVGEGSYDMLSAVYFVLLSMPRDIELFFSMAALLGSLVGLGMLASSSELVVMQAAGISKVRIGFSVLKTALPLMLVVMALGEWGAPTTQQMARDLRLEAISGGSIVSVRNGVWARDANDFIFISKVDGQSIEGLNLWRFDTDKHLTTTIYADSADYLGDNLWEMHGVHVTDMANDVVLSKETMETQEWRTSLVPDKLAIVTVDLNELPLSGLWDYTQYLKASEQDASRYELAFWRKATQPISVAVMMLMALSFVFGPLRSVTMGARILSGVVAGFTFYISSEFFGPVSLVYGISPLFGALGPSLVFLTIALLLLRRKL</sequence>
<evidence type="ECO:0000256" key="3">
    <source>
        <dbReference type="ARBA" id="ARBA00007725"/>
    </source>
</evidence>
<dbReference type="OrthoDB" id="9776227at2"/>